<organism evidence="2 3">
    <name type="scientific">Vagococcus fluvialis bH819</name>
    <dbReference type="NCBI Taxonomy" id="1255619"/>
    <lineage>
        <taxon>Bacteria</taxon>
        <taxon>Bacillati</taxon>
        <taxon>Bacillota</taxon>
        <taxon>Bacilli</taxon>
        <taxon>Lactobacillales</taxon>
        <taxon>Enterococcaceae</taxon>
        <taxon>Vagococcus</taxon>
    </lineage>
</organism>
<proteinExistence type="predicted"/>
<dbReference type="Pfam" id="PF04309">
    <property type="entry name" value="G3P_antiterm"/>
    <property type="match status" value="1"/>
</dbReference>
<accession>A0A1X6WQ41</accession>
<evidence type="ECO:0000256" key="1">
    <source>
        <dbReference type="PIRNR" id="PIRNR016897"/>
    </source>
</evidence>
<dbReference type="InterPro" id="IPR013785">
    <property type="entry name" value="Aldolase_TIM"/>
</dbReference>
<keyword evidence="1" id="KW-0694">RNA-binding</keyword>
<keyword evidence="1" id="KW-0804">Transcription</keyword>
<dbReference type="AlphaFoldDB" id="A0A1X6WQ41"/>
<protein>
    <recommendedName>
        <fullName evidence="1">Glycerol uptake operon antiterminator regulatory protein</fullName>
    </recommendedName>
</protein>
<comment type="function">
    <text evidence="1">Regulates expression of the glpD operon. In the presence of glycerol 3-phosphate (G3P) causes antitermination of transcription of glpD at the inverted repeat of the leader region to enhance its transcription. Binds and stabilizes glpD leader mRNA.</text>
</comment>
<name>A0A1X6WQ41_9ENTE</name>
<dbReference type="GO" id="GO:0003723">
    <property type="term" value="F:RNA binding"/>
    <property type="evidence" value="ECO:0007669"/>
    <property type="project" value="UniProtKB-KW"/>
</dbReference>
<dbReference type="GO" id="GO:0006071">
    <property type="term" value="P:glycerol metabolic process"/>
    <property type="evidence" value="ECO:0007669"/>
    <property type="project" value="UniProtKB-UniRule"/>
</dbReference>
<keyword evidence="1" id="KW-0319">Glycerol metabolism</keyword>
<keyword evidence="3" id="KW-1185">Reference proteome</keyword>
<dbReference type="Gene3D" id="3.20.20.70">
    <property type="entry name" value="Aldolase class I"/>
    <property type="match status" value="1"/>
</dbReference>
<dbReference type="PANTHER" id="PTHR35787">
    <property type="entry name" value="GLYCEROL UPTAKE OPERON ANTITERMINATOR REGULATORY PROTEIN"/>
    <property type="match status" value="1"/>
</dbReference>
<dbReference type="RefSeq" id="WP_179203851.1">
    <property type="nucleotide sequence ID" value="NZ_FWFD01000015.1"/>
</dbReference>
<dbReference type="PANTHER" id="PTHR35787:SF1">
    <property type="entry name" value="GLYCEROL UPTAKE OPERON ANTITERMINATOR REGULATORY PROTEIN"/>
    <property type="match status" value="1"/>
</dbReference>
<dbReference type="InterPro" id="IPR006699">
    <property type="entry name" value="GlpP"/>
</dbReference>
<gene>
    <name evidence="2" type="ORF">FM121_09825</name>
</gene>
<dbReference type="Proteomes" id="UP000195918">
    <property type="component" value="Unassembled WGS sequence"/>
</dbReference>
<dbReference type="PIRSF" id="PIRSF016897">
    <property type="entry name" value="GlpP"/>
    <property type="match status" value="1"/>
</dbReference>
<keyword evidence="1" id="KW-0805">Transcription regulation</keyword>
<reference evidence="3" key="1">
    <citation type="submission" date="2017-02" db="EMBL/GenBank/DDBJ databases">
        <authorList>
            <person name="Dridi B."/>
        </authorList>
    </citation>
    <scope>NUCLEOTIDE SEQUENCE [LARGE SCALE GENOMIC DNA]</scope>
    <source>
        <strain evidence="3">bH819</strain>
    </source>
</reference>
<dbReference type="GO" id="GO:0006355">
    <property type="term" value="P:regulation of DNA-templated transcription"/>
    <property type="evidence" value="ECO:0007669"/>
    <property type="project" value="InterPro"/>
</dbReference>
<sequence>MKEANIYERLRNNPIIAAIKEESDLDELLKSEVEVIFVLQSSLLTIKEISQKIEASGKIGFVHLGLVKGLSDDEIGLKYLKENTAFSGIIATKWPQLVRAQTLGFLTVYRIFMVDSLAFNSLKKCQNSKFPDFIEIMPNPNGKIIQAVKEQIKRPLIVSGLITDKDDVISALKNGASAISSTNKNVWEL</sequence>
<evidence type="ECO:0000313" key="3">
    <source>
        <dbReference type="Proteomes" id="UP000195918"/>
    </source>
</evidence>
<dbReference type="SUPFAM" id="SSF110391">
    <property type="entry name" value="GlpP-like"/>
    <property type="match status" value="1"/>
</dbReference>
<dbReference type="EMBL" id="FWFD01000015">
    <property type="protein sequence ID" value="SLM86378.1"/>
    <property type="molecule type" value="Genomic_DNA"/>
</dbReference>
<evidence type="ECO:0000313" key="2">
    <source>
        <dbReference type="EMBL" id="SLM86378.1"/>
    </source>
</evidence>